<keyword evidence="3" id="KW-0539">Nucleus</keyword>
<dbReference type="Pfam" id="PF03715">
    <property type="entry name" value="Noc2"/>
    <property type="match status" value="1"/>
</dbReference>
<dbReference type="PANTHER" id="PTHR12687:SF4">
    <property type="entry name" value="NUCLEOLAR COMPLEX PROTEIN 2 HOMOLOG"/>
    <property type="match status" value="1"/>
</dbReference>
<accession>A0A4V1AEI7</accession>
<reference evidence="6" key="1">
    <citation type="submission" date="2019-03" db="EMBL/GenBank/DDBJ databases">
        <title>Snf2 controls pulcherriminic acid biosynthesis and connects pigmentation and antifungal activity of the yeast Metschnikowia pulcherrima.</title>
        <authorList>
            <person name="Gore-Lloyd D."/>
            <person name="Sumann I."/>
            <person name="Brachmann A.O."/>
            <person name="Schneeberger K."/>
            <person name="Ortiz-Merino R.A."/>
            <person name="Moreno-Beltran M."/>
            <person name="Schlaefli M."/>
            <person name="Kirner P."/>
            <person name="Santos Kron A."/>
            <person name="Wolfe K.H."/>
            <person name="Piel J."/>
            <person name="Ahrens C.H."/>
            <person name="Henk D."/>
            <person name="Freimoser F.M."/>
        </authorList>
    </citation>
    <scope>NUCLEOTIDE SEQUENCE [LARGE SCALE GENOMIC DNA]</scope>
    <source>
        <strain evidence="6">APC 1.2</strain>
    </source>
</reference>
<dbReference type="GO" id="GO:0030690">
    <property type="term" value="C:Noc1p-Noc2p complex"/>
    <property type="evidence" value="ECO:0007669"/>
    <property type="project" value="TreeGrafter"/>
</dbReference>
<comment type="similarity">
    <text evidence="2">Belongs to the NOC2 family.</text>
</comment>
<feature type="compositionally biased region" description="Acidic residues" evidence="4">
    <location>
        <begin position="742"/>
        <end position="751"/>
    </location>
</feature>
<protein>
    <submittedName>
        <fullName evidence="5">Nucleolar complex protein 2 NOC2</fullName>
    </submittedName>
</protein>
<dbReference type="InterPro" id="IPR005343">
    <property type="entry name" value="Noc2"/>
</dbReference>
<name>A0A4V1AEI7_9ASCO</name>
<evidence type="ECO:0000256" key="1">
    <source>
        <dbReference type="ARBA" id="ARBA00004123"/>
    </source>
</evidence>
<feature type="compositionally biased region" description="Basic residues" evidence="4">
    <location>
        <begin position="1"/>
        <end position="17"/>
    </location>
</feature>
<dbReference type="EMBL" id="CP034459">
    <property type="protein sequence ID" value="QBM89353.1"/>
    <property type="molecule type" value="Genomic_DNA"/>
</dbReference>
<gene>
    <name evidence="5" type="primary">MPUL0D04230</name>
    <name evidence="5" type="ORF">METSCH_D04230</name>
</gene>
<feature type="region of interest" description="Disordered" evidence="4">
    <location>
        <begin position="1"/>
        <end position="157"/>
    </location>
</feature>
<feature type="region of interest" description="Disordered" evidence="4">
    <location>
        <begin position="723"/>
        <end position="751"/>
    </location>
</feature>
<evidence type="ECO:0000313" key="5">
    <source>
        <dbReference type="EMBL" id="QBM89353.1"/>
    </source>
</evidence>
<organism evidence="5 6">
    <name type="scientific">Metschnikowia aff. pulcherrima</name>
    <dbReference type="NCBI Taxonomy" id="2163413"/>
    <lineage>
        <taxon>Eukaryota</taxon>
        <taxon>Fungi</taxon>
        <taxon>Dikarya</taxon>
        <taxon>Ascomycota</taxon>
        <taxon>Saccharomycotina</taxon>
        <taxon>Pichiomycetes</taxon>
        <taxon>Metschnikowiaceae</taxon>
        <taxon>Metschnikowia</taxon>
    </lineage>
</organism>
<dbReference type="GO" id="GO:0005730">
    <property type="term" value="C:nucleolus"/>
    <property type="evidence" value="ECO:0007669"/>
    <property type="project" value="TreeGrafter"/>
</dbReference>
<feature type="compositionally biased region" description="Basic residues" evidence="4">
    <location>
        <begin position="29"/>
        <end position="39"/>
    </location>
</feature>
<dbReference type="GO" id="GO:0005654">
    <property type="term" value="C:nucleoplasm"/>
    <property type="evidence" value="ECO:0007669"/>
    <property type="project" value="TreeGrafter"/>
</dbReference>
<evidence type="ECO:0000256" key="3">
    <source>
        <dbReference type="ARBA" id="ARBA00023242"/>
    </source>
</evidence>
<dbReference type="PANTHER" id="PTHR12687">
    <property type="entry name" value="NUCLEOLAR COMPLEX 2 AND RAD4-RELATED"/>
    <property type="match status" value="1"/>
</dbReference>
<feature type="compositionally biased region" description="Acidic residues" evidence="4">
    <location>
        <begin position="87"/>
        <end position="148"/>
    </location>
</feature>
<dbReference type="Proteomes" id="UP000292447">
    <property type="component" value="Chromosome IV"/>
</dbReference>
<evidence type="ECO:0000256" key="2">
    <source>
        <dbReference type="ARBA" id="ARBA00005907"/>
    </source>
</evidence>
<evidence type="ECO:0000313" key="6">
    <source>
        <dbReference type="Proteomes" id="UP000292447"/>
    </source>
</evidence>
<feature type="compositionally biased region" description="Basic and acidic residues" evidence="4">
    <location>
        <begin position="18"/>
        <end position="28"/>
    </location>
</feature>
<proteinExistence type="inferred from homology"/>
<dbReference type="AlphaFoldDB" id="A0A4V1AEI7"/>
<feature type="region of interest" description="Disordered" evidence="4">
    <location>
        <begin position="185"/>
        <end position="213"/>
    </location>
</feature>
<comment type="subcellular location">
    <subcellularLocation>
        <location evidence="1">Nucleus</location>
    </subcellularLocation>
</comment>
<evidence type="ECO:0000256" key="4">
    <source>
        <dbReference type="SAM" id="MobiDB-lite"/>
    </source>
</evidence>
<dbReference type="GO" id="GO:0030691">
    <property type="term" value="C:Noc2p-Noc3p complex"/>
    <property type="evidence" value="ECO:0007669"/>
    <property type="project" value="TreeGrafter"/>
</dbReference>
<dbReference type="STRING" id="2163413.A0A4V1AEI7"/>
<sequence length="751" mass="84652">MGKASKATKKFQNKHLKHTLEHRREVQKQNKKAAQRRGKGNGSSSEPAEPKEKKSTRPIFNDMSVDEFFEGGFEVPKPKKGTVLAAEDAELAEDSASESEDEDEDEDAEIGEGSDIEIDEESENEIDAAESENDANDLDASSEEEDEEMMKKDMAALESKDPEFYKYLKNNEKELLDFEGVNPLDAMSESESGESEGEGEPAAETANPARRKTEISKQLVAKWDAQLQGEPNAKTIQNVIAAFKTVVYISSDDKRESRYSFNDPDVFADLMFVGLRRVPEAVQKLAPYKRNLRDVRSVDAKNAQSKVVGRLMKSQAGAYITLLQDINNTETAAVVLASVQEVLPFYISQRKILKQILAAVVDVWASTTDVETQVSTYAFMNNAAREYPKSTLDIVLRASYSSFLKNCRKTNVHTMDSLNFAKNSAAELFGIDELLAYSIGFEFVRQLAVHLRNTISSTSNVSESLGKDAYKQIYNWQFCHSLDFWSRVLAKQCNPEKELVLHKLHESPLRPLIYPLVQVTLGAIRLIPTAQFFPLRFYLIRSLIRLSQGSGVYIPIFPLIFEILTLSAFTRPPKNALLPAVDFDHVIKVSQQYLGTRVYQDGLCEQFLELTSEFLVLHCKSIAFPELVTPVVLSLRRFMKKLKNVKFNKQLQQLVEKLNSNATYITAKRSGVEYGPLNKAEVQAFLKEEAWELTPLGQYVVVHRRSREERARILKEAVQAEEEARKKKKTADASMEDAVGVSDDEIDLDSE</sequence>
<feature type="compositionally biased region" description="Acidic residues" evidence="4">
    <location>
        <begin position="191"/>
        <end position="201"/>
    </location>
</feature>
<keyword evidence="6" id="KW-1185">Reference proteome</keyword>
<dbReference type="GO" id="GO:0042273">
    <property type="term" value="P:ribosomal large subunit biogenesis"/>
    <property type="evidence" value="ECO:0007669"/>
    <property type="project" value="TreeGrafter"/>
</dbReference>